<organism evidence="1 2">
    <name type="scientific">Ephemerocybe angulata</name>
    <dbReference type="NCBI Taxonomy" id="980116"/>
    <lineage>
        <taxon>Eukaryota</taxon>
        <taxon>Fungi</taxon>
        <taxon>Dikarya</taxon>
        <taxon>Basidiomycota</taxon>
        <taxon>Agaricomycotina</taxon>
        <taxon>Agaricomycetes</taxon>
        <taxon>Agaricomycetidae</taxon>
        <taxon>Agaricales</taxon>
        <taxon>Agaricineae</taxon>
        <taxon>Psathyrellaceae</taxon>
        <taxon>Ephemerocybe</taxon>
    </lineage>
</organism>
<dbReference type="EMBL" id="JAACJK010000170">
    <property type="protein sequence ID" value="KAF5320290.1"/>
    <property type="molecule type" value="Genomic_DNA"/>
</dbReference>
<dbReference type="AlphaFoldDB" id="A0A8H5F1E4"/>
<gene>
    <name evidence="1" type="ORF">D9611_011354</name>
</gene>
<evidence type="ECO:0000313" key="2">
    <source>
        <dbReference type="Proteomes" id="UP000541558"/>
    </source>
</evidence>
<reference evidence="1 2" key="1">
    <citation type="journal article" date="2020" name="ISME J.">
        <title>Uncovering the hidden diversity of litter-decomposition mechanisms in mushroom-forming fungi.</title>
        <authorList>
            <person name="Floudas D."/>
            <person name="Bentzer J."/>
            <person name="Ahren D."/>
            <person name="Johansson T."/>
            <person name="Persson P."/>
            <person name="Tunlid A."/>
        </authorList>
    </citation>
    <scope>NUCLEOTIDE SEQUENCE [LARGE SCALE GENOMIC DNA]</scope>
    <source>
        <strain evidence="1 2">CBS 175.51</strain>
    </source>
</reference>
<keyword evidence="2" id="KW-1185">Reference proteome</keyword>
<dbReference type="OrthoDB" id="2824761at2759"/>
<dbReference type="InterPro" id="IPR032675">
    <property type="entry name" value="LRR_dom_sf"/>
</dbReference>
<dbReference type="Proteomes" id="UP000541558">
    <property type="component" value="Unassembled WGS sequence"/>
</dbReference>
<name>A0A8H5F1E4_9AGAR</name>
<accession>A0A8H5F1E4</accession>
<dbReference type="Gene3D" id="3.80.10.10">
    <property type="entry name" value="Ribonuclease Inhibitor"/>
    <property type="match status" value="1"/>
</dbReference>
<evidence type="ECO:0000313" key="1">
    <source>
        <dbReference type="EMBL" id="KAF5320290.1"/>
    </source>
</evidence>
<comment type="caution">
    <text evidence="1">The sequence shown here is derived from an EMBL/GenBank/DDBJ whole genome shotgun (WGS) entry which is preliminary data.</text>
</comment>
<protein>
    <submittedName>
        <fullName evidence="1">Uncharacterized protein</fullName>
    </submittedName>
</protein>
<proteinExistence type="predicted"/>
<dbReference type="SUPFAM" id="SSF52058">
    <property type="entry name" value="L domain-like"/>
    <property type="match status" value="1"/>
</dbReference>
<sequence length="341" mass="39543">MALGTSLDRLFRFCLLPEDIARTVFEMAANDPDSPNWTCALVSKKVQSWVEPILYRHIIFGLDNSRKMPLLHRTLLSSLALSNNYPTSFKKPSFFSKYVRTLSLNVVPNWNALINLLNACPNIHRLDFHRWMEAQRVDELSVGNLPAWKSFQQLRRLHAPGMLFEPSYRHFRFDTGDHQNTMFKRLTHLELYWDETLRSWSWGSLKSLPCLTHLCISPSPKIEAIELASAQLRAALACFPPTLVVCVFTITSAHWFDNARDLVEDNGSTLDERIVVAVGDDYYWRQIAKGEQGQWVAREAIWRMQSSDLKATVDNEDAFWNRAEKKVSERRRGQKSRLTYH</sequence>